<evidence type="ECO:0000256" key="1">
    <source>
        <dbReference type="SAM" id="MobiDB-lite"/>
    </source>
</evidence>
<reference evidence="2 3" key="1">
    <citation type="journal article" date="2019" name="Commun. Biol.">
        <title>The bagworm genome reveals a unique fibroin gene that provides high tensile strength.</title>
        <authorList>
            <person name="Kono N."/>
            <person name="Nakamura H."/>
            <person name="Ohtoshi R."/>
            <person name="Tomita M."/>
            <person name="Numata K."/>
            <person name="Arakawa K."/>
        </authorList>
    </citation>
    <scope>NUCLEOTIDE SEQUENCE [LARGE SCALE GENOMIC DNA]</scope>
</reference>
<accession>A0A4C1SPN0</accession>
<organism evidence="2 3">
    <name type="scientific">Eumeta variegata</name>
    <name type="common">Bagworm moth</name>
    <name type="synonym">Eumeta japonica</name>
    <dbReference type="NCBI Taxonomy" id="151549"/>
    <lineage>
        <taxon>Eukaryota</taxon>
        <taxon>Metazoa</taxon>
        <taxon>Ecdysozoa</taxon>
        <taxon>Arthropoda</taxon>
        <taxon>Hexapoda</taxon>
        <taxon>Insecta</taxon>
        <taxon>Pterygota</taxon>
        <taxon>Neoptera</taxon>
        <taxon>Endopterygota</taxon>
        <taxon>Lepidoptera</taxon>
        <taxon>Glossata</taxon>
        <taxon>Ditrysia</taxon>
        <taxon>Tineoidea</taxon>
        <taxon>Psychidae</taxon>
        <taxon>Oiketicinae</taxon>
        <taxon>Eumeta</taxon>
    </lineage>
</organism>
<dbReference type="Proteomes" id="UP000299102">
    <property type="component" value="Unassembled WGS sequence"/>
</dbReference>
<feature type="region of interest" description="Disordered" evidence="1">
    <location>
        <begin position="72"/>
        <end position="98"/>
    </location>
</feature>
<dbReference type="AlphaFoldDB" id="A0A4C1SPN0"/>
<keyword evidence="3" id="KW-1185">Reference proteome</keyword>
<evidence type="ECO:0000313" key="2">
    <source>
        <dbReference type="EMBL" id="GBP03945.1"/>
    </source>
</evidence>
<comment type="caution">
    <text evidence="2">The sequence shown here is derived from an EMBL/GenBank/DDBJ whole genome shotgun (WGS) entry which is preliminary data.</text>
</comment>
<sequence>MRSGGAGAPFAERLIGDFYVTVADTPADRASLSAPPRLRYVFLRFVAAITSIKVPVVRVVEIFTICAGAAPAARAPPGRRPPRDSAAPSRCDVASSTPVENLYPPSVFRRPGLAEPKRTLPPTHYRSIRLAFSSRHKGKWLRTKMGIRRYDVESLMLLDLYSRATKVAAYYEVGRRESARATLESFIPNSVIPSSGGGGSVYSHLLNSSFGGRPPPACRRTPALALIRPSSARRRRALAAPLVKPSSPPLFMWDGVGRSRGWEPARAAACS</sequence>
<name>A0A4C1SPN0_EUMVA</name>
<proteinExistence type="predicted"/>
<evidence type="ECO:0000313" key="3">
    <source>
        <dbReference type="Proteomes" id="UP000299102"/>
    </source>
</evidence>
<protein>
    <submittedName>
        <fullName evidence="2">Uncharacterized protein</fullName>
    </submittedName>
</protein>
<dbReference type="EMBL" id="BGZK01000012">
    <property type="protein sequence ID" value="GBP03945.1"/>
    <property type="molecule type" value="Genomic_DNA"/>
</dbReference>
<gene>
    <name evidence="2" type="ORF">EVAR_74741_1</name>
</gene>